<dbReference type="AlphaFoldDB" id="A0A199UN61"/>
<gene>
    <name evidence="6" type="primary">LOC109719816</name>
    <name evidence="3" type="ORF">ACMD2_14941</name>
</gene>
<protein>
    <submittedName>
        <fullName evidence="6">Uncharacterized protein LOC109719816</fullName>
    </submittedName>
</protein>
<feature type="transmembrane region" description="Helical" evidence="2">
    <location>
        <begin position="219"/>
        <end position="238"/>
    </location>
</feature>
<feature type="coiled-coil region" evidence="1">
    <location>
        <begin position="113"/>
        <end position="154"/>
    </location>
</feature>
<keyword evidence="2" id="KW-0472">Membrane</keyword>
<dbReference type="STRING" id="4615.A0A199UN61"/>
<evidence type="ECO:0000256" key="2">
    <source>
        <dbReference type="SAM" id="Phobius"/>
    </source>
</evidence>
<name>A0A199UN61_ANACO</name>
<dbReference type="PANTHER" id="PTHR35731:SF1">
    <property type="entry name" value="8-AMINO-7-OXONONANOATE SYNTHASE"/>
    <property type="match status" value="1"/>
</dbReference>
<feature type="transmembrane region" description="Helical" evidence="2">
    <location>
        <begin position="194"/>
        <end position="213"/>
    </location>
</feature>
<evidence type="ECO:0000313" key="6">
    <source>
        <dbReference type="RefSeq" id="XP_020102224.1"/>
    </source>
</evidence>
<keyword evidence="2" id="KW-1133">Transmembrane helix</keyword>
<dbReference type="Gramene" id="Aco014116.1.mrna1">
    <property type="protein sequence ID" value="Aco014116.1.mrna1"/>
    <property type="gene ID" value="Aco014116.1.path1"/>
</dbReference>
<keyword evidence="2" id="KW-0812">Transmembrane</keyword>
<accession>A0A199UN61</accession>
<sequence>MITLKAIQPSIPTLHQSFPCRRNFTNKDKNKSTHCFCSSNDDGSDSSPSSGDKRKQELLARIAMLQAQKVRLTNFLDERADYLAKFAEDANSQFDEIGQNALKELDEAGSRIMENLESRMQAFEETAEVNRQEIEKNEKVLEEFEDQMERDRNEGLFFKNLREKKPTDKAAAKLEAQKLKEITKENAGSKLRRNIYLVLMSLLAVAIADGLFNTTEVEWRKIAALGLIFVGLLAQLIYEQSLSSKTEETEEKK</sequence>
<dbReference type="OrthoDB" id="515004at2759"/>
<dbReference type="GeneID" id="109719816"/>
<dbReference type="GO" id="GO:0009507">
    <property type="term" value="C:chloroplast"/>
    <property type="evidence" value="ECO:0007669"/>
    <property type="project" value="TreeGrafter"/>
</dbReference>
<dbReference type="Proteomes" id="UP000092600">
    <property type="component" value="Unassembled WGS sequence"/>
</dbReference>
<dbReference type="Proteomes" id="UP000515123">
    <property type="component" value="Linkage group 13"/>
</dbReference>
<proteinExistence type="predicted"/>
<evidence type="ECO:0000313" key="3">
    <source>
        <dbReference type="EMBL" id="OAY66208.1"/>
    </source>
</evidence>
<organism evidence="3 4">
    <name type="scientific">Ananas comosus</name>
    <name type="common">Pineapple</name>
    <name type="synonym">Ananas ananas</name>
    <dbReference type="NCBI Taxonomy" id="4615"/>
    <lineage>
        <taxon>Eukaryota</taxon>
        <taxon>Viridiplantae</taxon>
        <taxon>Streptophyta</taxon>
        <taxon>Embryophyta</taxon>
        <taxon>Tracheophyta</taxon>
        <taxon>Spermatophyta</taxon>
        <taxon>Magnoliopsida</taxon>
        <taxon>Liliopsida</taxon>
        <taxon>Poales</taxon>
        <taxon>Bromeliaceae</taxon>
        <taxon>Bromelioideae</taxon>
        <taxon>Ananas</taxon>
    </lineage>
</organism>
<dbReference type="RefSeq" id="XP_020102224.1">
    <property type="nucleotide sequence ID" value="XM_020246635.1"/>
</dbReference>
<reference evidence="3 4" key="1">
    <citation type="journal article" date="2016" name="DNA Res.">
        <title>The draft genome of MD-2 pineapple using hybrid error correction of long reads.</title>
        <authorList>
            <person name="Redwan R.M."/>
            <person name="Saidin A."/>
            <person name="Kumar S.V."/>
        </authorList>
    </citation>
    <scope>NUCLEOTIDE SEQUENCE [LARGE SCALE GENOMIC DNA]</scope>
    <source>
        <strain evidence="4">cv. MD2</strain>
        <tissue evidence="3">Leaf</tissue>
    </source>
</reference>
<keyword evidence="1" id="KW-0175">Coiled coil</keyword>
<evidence type="ECO:0000313" key="5">
    <source>
        <dbReference type="Proteomes" id="UP000515123"/>
    </source>
</evidence>
<reference evidence="6" key="2">
    <citation type="submission" date="2025-04" db="UniProtKB">
        <authorList>
            <consortium name="RefSeq"/>
        </authorList>
    </citation>
    <scope>IDENTIFICATION</scope>
    <source>
        <tissue evidence="6">Leaf</tissue>
    </source>
</reference>
<evidence type="ECO:0000313" key="4">
    <source>
        <dbReference type="Proteomes" id="UP000092600"/>
    </source>
</evidence>
<dbReference type="PANTHER" id="PTHR35731">
    <property type="entry name" value="8-AMINO-7-OXONONANOATE SYNTHASE"/>
    <property type="match status" value="1"/>
</dbReference>
<dbReference type="EMBL" id="LSRQ01006420">
    <property type="protein sequence ID" value="OAY66208.1"/>
    <property type="molecule type" value="Genomic_DNA"/>
</dbReference>
<evidence type="ECO:0000256" key="1">
    <source>
        <dbReference type="SAM" id="Coils"/>
    </source>
</evidence>
<keyword evidence="5" id="KW-1185">Reference proteome</keyword>